<protein>
    <submittedName>
        <fullName evidence="4">SPOR domain-containing protein</fullName>
    </submittedName>
</protein>
<feature type="domain" description="SPOR" evidence="3">
    <location>
        <begin position="190"/>
        <end position="268"/>
    </location>
</feature>
<comment type="caution">
    <text evidence="4">The sequence shown here is derived from an EMBL/GenBank/DDBJ whole genome shotgun (WGS) entry which is preliminary data.</text>
</comment>
<evidence type="ECO:0000259" key="3">
    <source>
        <dbReference type="PROSITE" id="PS51724"/>
    </source>
</evidence>
<reference evidence="4 5" key="1">
    <citation type="submission" date="2023-08" db="EMBL/GenBank/DDBJ databases">
        <authorList>
            <person name="Roldan D.M."/>
            <person name="Menes R.J."/>
        </authorList>
    </citation>
    <scope>NUCLEOTIDE SEQUENCE [LARGE SCALE GENOMIC DNA]</scope>
    <source>
        <strain evidence="4 5">CCM 2812</strain>
    </source>
</reference>
<proteinExistence type="predicted"/>
<dbReference type="PANTHER" id="PTHR38687">
    <property type="entry name" value="CELL DIVISION PROTEIN DEDD-RELATED"/>
    <property type="match status" value="1"/>
</dbReference>
<feature type="region of interest" description="Disordered" evidence="1">
    <location>
        <begin position="94"/>
        <end position="190"/>
    </location>
</feature>
<dbReference type="Gene3D" id="3.30.70.1070">
    <property type="entry name" value="Sporulation related repeat"/>
    <property type="match status" value="1"/>
</dbReference>
<dbReference type="PANTHER" id="PTHR38687:SF1">
    <property type="entry name" value="CELL DIVISION PROTEIN DEDD"/>
    <property type="match status" value="1"/>
</dbReference>
<dbReference type="RefSeq" id="WP_305750173.1">
    <property type="nucleotide sequence ID" value="NZ_JAUZEE010000006.1"/>
</dbReference>
<keyword evidence="2" id="KW-0472">Membrane</keyword>
<accession>A0ABT9G593</accession>
<dbReference type="Pfam" id="PF05036">
    <property type="entry name" value="SPOR"/>
    <property type="match status" value="1"/>
</dbReference>
<feature type="transmembrane region" description="Helical" evidence="2">
    <location>
        <begin position="42"/>
        <end position="60"/>
    </location>
</feature>
<evidence type="ECO:0000313" key="4">
    <source>
        <dbReference type="EMBL" id="MDP4301632.1"/>
    </source>
</evidence>
<keyword evidence="2" id="KW-1133">Transmembrane helix</keyword>
<evidence type="ECO:0000313" key="5">
    <source>
        <dbReference type="Proteomes" id="UP001235760"/>
    </source>
</evidence>
<dbReference type="InterPro" id="IPR007730">
    <property type="entry name" value="SPOR-like_dom"/>
</dbReference>
<dbReference type="PROSITE" id="PS51724">
    <property type="entry name" value="SPOR"/>
    <property type="match status" value="1"/>
</dbReference>
<sequence>MRLPSFLQRQQPNRPGAASGRGAVPQDDALIELLRVRARRRLIGAAVLVVLAVVLLPMIFESKPRPMSGPVTIEVARPDGNGASGAVAIVQAPPAAPPAPAPPAPATPAPAPAPAPVVPASPAPPVVAEPDPAPPIAQPLPDKPVAKPIEKPPAKPVEKGVEKPAAAKAVDKPVEKTVSRPDPAKVDTGKADATRYAVQVGAFAEANAVRETRARLDKLGLRSSVQTVETASGTRTRVRVGPYASREEADKAAAQLRAAGLPGMIVPQ</sequence>
<feature type="compositionally biased region" description="Pro residues" evidence="1">
    <location>
        <begin position="94"/>
        <end position="142"/>
    </location>
</feature>
<feature type="compositionally biased region" description="Basic and acidic residues" evidence="1">
    <location>
        <begin position="144"/>
        <end position="162"/>
    </location>
</feature>
<dbReference type="InterPro" id="IPR052521">
    <property type="entry name" value="Cell_div_SPOR-domain"/>
</dbReference>
<name>A0ABT9G593_LEPDI</name>
<evidence type="ECO:0000256" key="2">
    <source>
        <dbReference type="SAM" id="Phobius"/>
    </source>
</evidence>
<dbReference type="SUPFAM" id="SSF110997">
    <property type="entry name" value="Sporulation related repeat"/>
    <property type="match status" value="1"/>
</dbReference>
<keyword evidence="5" id="KW-1185">Reference proteome</keyword>
<feature type="compositionally biased region" description="Basic and acidic residues" evidence="1">
    <location>
        <begin position="169"/>
        <end position="190"/>
    </location>
</feature>
<keyword evidence="2" id="KW-0812">Transmembrane</keyword>
<dbReference type="EMBL" id="JAUZEE010000006">
    <property type="protein sequence ID" value="MDP4301632.1"/>
    <property type="molecule type" value="Genomic_DNA"/>
</dbReference>
<evidence type="ECO:0000256" key="1">
    <source>
        <dbReference type="SAM" id="MobiDB-lite"/>
    </source>
</evidence>
<gene>
    <name evidence="4" type="ORF">Q8X39_13375</name>
</gene>
<dbReference type="PRINTS" id="PR01217">
    <property type="entry name" value="PRICHEXTENSN"/>
</dbReference>
<dbReference type="Proteomes" id="UP001235760">
    <property type="component" value="Unassembled WGS sequence"/>
</dbReference>
<dbReference type="InterPro" id="IPR036680">
    <property type="entry name" value="SPOR-like_sf"/>
</dbReference>
<organism evidence="4 5">
    <name type="scientific">Leptothrix discophora</name>
    <dbReference type="NCBI Taxonomy" id="89"/>
    <lineage>
        <taxon>Bacteria</taxon>
        <taxon>Pseudomonadati</taxon>
        <taxon>Pseudomonadota</taxon>
        <taxon>Betaproteobacteria</taxon>
        <taxon>Burkholderiales</taxon>
        <taxon>Sphaerotilaceae</taxon>
        <taxon>Leptothrix</taxon>
    </lineage>
</organism>
<feature type="region of interest" description="Disordered" evidence="1">
    <location>
        <begin position="1"/>
        <end position="23"/>
    </location>
</feature>